<accession>A0A2Z7BJ94</accession>
<dbReference type="PRINTS" id="PR01217">
    <property type="entry name" value="PRICHEXTENSN"/>
</dbReference>
<proteinExistence type="inferred from homology"/>
<dbReference type="Gene3D" id="3.40.395.10">
    <property type="entry name" value="Adenoviral Proteinase, Chain A"/>
    <property type="match status" value="1"/>
</dbReference>
<protein>
    <recommendedName>
        <fullName evidence="5">Ubiquitin-like protease family profile domain-containing protein</fullName>
    </recommendedName>
</protein>
<evidence type="ECO:0000256" key="3">
    <source>
        <dbReference type="ARBA" id="ARBA00022801"/>
    </source>
</evidence>
<keyword evidence="2" id="KW-0645">Protease</keyword>
<feature type="compositionally biased region" description="Pro residues" evidence="4">
    <location>
        <begin position="67"/>
        <end position="119"/>
    </location>
</feature>
<comment type="similarity">
    <text evidence="1">Belongs to the peptidase C48 family.</text>
</comment>
<evidence type="ECO:0000259" key="5">
    <source>
        <dbReference type="Pfam" id="PF02902"/>
    </source>
</evidence>
<organism evidence="6 7">
    <name type="scientific">Dorcoceras hygrometricum</name>
    <dbReference type="NCBI Taxonomy" id="472368"/>
    <lineage>
        <taxon>Eukaryota</taxon>
        <taxon>Viridiplantae</taxon>
        <taxon>Streptophyta</taxon>
        <taxon>Embryophyta</taxon>
        <taxon>Tracheophyta</taxon>
        <taxon>Spermatophyta</taxon>
        <taxon>Magnoliopsida</taxon>
        <taxon>eudicotyledons</taxon>
        <taxon>Gunneridae</taxon>
        <taxon>Pentapetalae</taxon>
        <taxon>asterids</taxon>
        <taxon>lamiids</taxon>
        <taxon>Lamiales</taxon>
        <taxon>Gesneriaceae</taxon>
        <taxon>Didymocarpoideae</taxon>
        <taxon>Trichosporeae</taxon>
        <taxon>Loxocarpinae</taxon>
        <taxon>Dorcoceras</taxon>
    </lineage>
</organism>
<evidence type="ECO:0000256" key="1">
    <source>
        <dbReference type="ARBA" id="ARBA00005234"/>
    </source>
</evidence>
<name>A0A2Z7BJ94_9LAMI</name>
<feature type="compositionally biased region" description="Low complexity" evidence="4">
    <location>
        <begin position="54"/>
        <end position="65"/>
    </location>
</feature>
<dbReference type="SUPFAM" id="SSF54001">
    <property type="entry name" value="Cysteine proteinases"/>
    <property type="match status" value="1"/>
</dbReference>
<gene>
    <name evidence="6" type="ORF">F511_35640</name>
</gene>
<dbReference type="OrthoDB" id="929369at2759"/>
<feature type="compositionally biased region" description="Pro residues" evidence="4">
    <location>
        <begin position="127"/>
        <end position="168"/>
    </location>
</feature>
<dbReference type="GO" id="GO:0006508">
    <property type="term" value="P:proteolysis"/>
    <property type="evidence" value="ECO:0007669"/>
    <property type="project" value="UniProtKB-KW"/>
</dbReference>
<dbReference type="InterPro" id="IPR003653">
    <property type="entry name" value="Peptidase_C48_C"/>
</dbReference>
<keyword evidence="3" id="KW-0378">Hydrolase</keyword>
<sequence>MQVACGMLPPTDAELLSAHYIPGVVSNECAVTRRMSELMSHGLKVVCSQRCLSPTPRSTPSCCPPHASTPPRSPNPRSTPPRSPPHASTPPRSPPHASTPPRSPPHSSTPPRSPPPRSPPHASTLPRSPPPPSPPHASTPPCSPLPRSPPPRSPPPRIPPHRSPPPRSPSHVSPSHLQRLEERMTVVRRQKGAEKIPSTDSPDGFELALSMLPHVSEVTWTGSPEVAGWTKVARMFQLMPVPEEESGSRESTHEAVEEDHVEGNQTEGSTKSIPEAAYRKGFFLDMATPGTWIFTEGALCEGGPTNVQNVLVYTRGEIDDWPTISWDKAAFILVPHCFNGHWVLVRIVPKVKKLSILDSDRSVDSNGKILLDLITPLARMMPHILVAMGVQTDTDTQWNIVRPKEFPKQSLSGECGVYAIAAATFTLAEQNVYTLNDAGGCRF</sequence>
<feature type="region of interest" description="Disordered" evidence="4">
    <location>
        <begin position="242"/>
        <end position="271"/>
    </location>
</feature>
<evidence type="ECO:0000313" key="6">
    <source>
        <dbReference type="EMBL" id="KZV34340.1"/>
    </source>
</evidence>
<evidence type="ECO:0000256" key="4">
    <source>
        <dbReference type="SAM" id="MobiDB-lite"/>
    </source>
</evidence>
<dbReference type="AlphaFoldDB" id="A0A2Z7BJ94"/>
<evidence type="ECO:0000256" key="2">
    <source>
        <dbReference type="ARBA" id="ARBA00022670"/>
    </source>
</evidence>
<feature type="region of interest" description="Disordered" evidence="4">
    <location>
        <begin position="54"/>
        <end position="180"/>
    </location>
</feature>
<dbReference type="Pfam" id="PF02902">
    <property type="entry name" value="Peptidase_C48"/>
    <property type="match status" value="1"/>
</dbReference>
<dbReference type="Proteomes" id="UP000250235">
    <property type="component" value="Unassembled WGS sequence"/>
</dbReference>
<dbReference type="InterPro" id="IPR038765">
    <property type="entry name" value="Papain-like_cys_pep_sf"/>
</dbReference>
<feature type="compositionally biased region" description="Basic and acidic residues" evidence="4">
    <location>
        <begin position="246"/>
        <end position="255"/>
    </location>
</feature>
<feature type="domain" description="Ubiquitin-like protease family profile" evidence="5">
    <location>
        <begin position="328"/>
        <end position="427"/>
    </location>
</feature>
<dbReference type="EMBL" id="KV005087">
    <property type="protein sequence ID" value="KZV34340.1"/>
    <property type="molecule type" value="Genomic_DNA"/>
</dbReference>
<evidence type="ECO:0000313" key="7">
    <source>
        <dbReference type="Proteomes" id="UP000250235"/>
    </source>
</evidence>
<dbReference type="GO" id="GO:0008234">
    <property type="term" value="F:cysteine-type peptidase activity"/>
    <property type="evidence" value="ECO:0007669"/>
    <property type="project" value="InterPro"/>
</dbReference>
<keyword evidence="7" id="KW-1185">Reference proteome</keyword>
<reference evidence="6 7" key="1">
    <citation type="journal article" date="2015" name="Proc. Natl. Acad. Sci. U.S.A.">
        <title>The resurrection genome of Boea hygrometrica: A blueprint for survival of dehydration.</title>
        <authorList>
            <person name="Xiao L."/>
            <person name="Yang G."/>
            <person name="Zhang L."/>
            <person name="Yang X."/>
            <person name="Zhao S."/>
            <person name="Ji Z."/>
            <person name="Zhou Q."/>
            <person name="Hu M."/>
            <person name="Wang Y."/>
            <person name="Chen M."/>
            <person name="Xu Y."/>
            <person name="Jin H."/>
            <person name="Xiao X."/>
            <person name="Hu G."/>
            <person name="Bao F."/>
            <person name="Hu Y."/>
            <person name="Wan P."/>
            <person name="Li L."/>
            <person name="Deng X."/>
            <person name="Kuang T."/>
            <person name="Xiang C."/>
            <person name="Zhu J.K."/>
            <person name="Oliver M.J."/>
            <person name="He Y."/>
        </authorList>
    </citation>
    <scope>NUCLEOTIDE SEQUENCE [LARGE SCALE GENOMIC DNA]</scope>
    <source>
        <strain evidence="7">cv. XS01</strain>
    </source>
</reference>